<sequence length="182" mass="20153">MKSKLRGFTLIETMIVLSIIGLIIPVMFSLFFINLRSQTKVLILQEVKRNGDNSLNTIESLSKQFGVSFHQASPPLRTNEVCVTTGSNYSAGNIYILDESGDWFSFYLDNGRIASESGTTGVTYLTNDKVVVSSFSLTCDRPISVSPPIMSISFTVSQVGTPGRQEEEASLNYQTKIKLRSY</sequence>
<proteinExistence type="predicted"/>
<gene>
    <name evidence="2" type="ORF">A3C24_03605</name>
</gene>
<keyword evidence="1" id="KW-0812">Transmembrane</keyword>
<evidence type="ECO:0000313" key="2">
    <source>
        <dbReference type="EMBL" id="OGK22919.1"/>
    </source>
</evidence>
<comment type="caution">
    <text evidence="2">The sequence shown here is derived from an EMBL/GenBank/DDBJ whole genome shotgun (WGS) entry which is preliminary data.</text>
</comment>
<organism evidence="2 3">
    <name type="scientific">Candidatus Roizmanbacteria bacterium RIFCSPHIGHO2_02_FULL_37_24</name>
    <dbReference type="NCBI Taxonomy" id="1802037"/>
    <lineage>
        <taxon>Bacteria</taxon>
        <taxon>Candidatus Roizmaniibacteriota</taxon>
    </lineage>
</organism>
<keyword evidence="1" id="KW-1133">Transmembrane helix</keyword>
<name>A0A1F7GV50_9BACT</name>
<protein>
    <recommendedName>
        <fullName evidence="4">Type II secretion system protein GspH</fullName>
    </recommendedName>
</protein>
<accession>A0A1F7GV50</accession>
<reference evidence="2 3" key="1">
    <citation type="journal article" date="2016" name="Nat. Commun.">
        <title>Thousands of microbial genomes shed light on interconnected biogeochemical processes in an aquifer system.</title>
        <authorList>
            <person name="Anantharaman K."/>
            <person name="Brown C.T."/>
            <person name="Hug L.A."/>
            <person name="Sharon I."/>
            <person name="Castelle C.J."/>
            <person name="Probst A.J."/>
            <person name="Thomas B.C."/>
            <person name="Singh A."/>
            <person name="Wilkins M.J."/>
            <person name="Karaoz U."/>
            <person name="Brodie E.L."/>
            <person name="Williams K.H."/>
            <person name="Hubbard S.S."/>
            <person name="Banfield J.F."/>
        </authorList>
    </citation>
    <scope>NUCLEOTIDE SEQUENCE [LARGE SCALE GENOMIC DNA]</scope>
</reference>
<evidence type="ECO:0008006" key="4">
    <source>
        <dbReference type="Google" id="ProtNLM"/>
    </source>
</evidence>
<dbReference type="AlphaFoldDB" id="A0A1F7GV50"/>
<keyword evidence="1" id="KW-0472">Membrane</keyword>
<evidence type="ECO:0000256" key="1">
    <source>
        <dbReference type="SAM" id="Phobius"/>
    </source>
</evidence>
<feature type="transmembrane region" description="Helical" evidence="1">
    <location>
        <begin position="7"/>
        <end position="33"/>
    </location>
</feature>
<evidence type="ECO:0000313" key="3">
    <source>
        <dbReference type="Proteomes" id="UP000177159"/>
    </source>
</evidence>
<dbReference type="NCBIfam" id="TIGR02532">
    <property type="entry name" value="IV_pilin_GFxxxE"/>
    <property type="match status" value="1"/>
</dbReference>
<dbReference type="Proteomes" id="UP000177159">
    <property type="component" value="Unassembled WGS sequence"/>
</dbReference>
<dbReference type="InterPro" id="IPR012902">
    <property type="entry name" value="N_methyl_site"/>
</dbReference>
<dbReference type="EMBL" id="MFZM01000030">
    <property type="protein sequence ID" value="OGK22919.1"/>
    <property type="molecule type" value="Genomic_DNA"/>
</dbReference>
<dbReference type="Pfam" id="PF07963">
    <property type="entry name" value="N_methyl"/>
    <property type="match status" value="1"/>
</dbReference>